<keyword evidence="14" id="KW-1185">Reference proteome</keyword>
<protein>
    <recommendedName>
        <fullName evidence="4">FAD:protein FMN transferase</fullName>
        <ecNumber evidence="3">2.7.1.180</ecNumber>
    </recommendedName>
    <alternativeName>
        <fullName evidence="10">Flavin transferase</fullName>
    </alternativeName>
</protein>
<dbReference type="SUPFAM" id="SSF143631">
    <property type="entry name" value="ApbE-like"/>
    <property type="match status" value="1"/>
</dbReference>
<dbReference type="InterPro" id="IPR024932">
    <property type="entry name" value="ApbE"/>
</dbReference>
<keyword evidence="13" id="KW-0449">Lipoprotein</keyword>
<evidence type="ECO:0000256" key="1">
    <source>
        <dbReference type="ARBA" id="ARBA00001946"/>
    </source>
</evidence>
<dbReference type="Pfam" id="PF10029">
    <property type="entry name" value="DUF2271"/>
    <property type="match status" value="1"/>
</dbReference>
<evidence type="ECO:0000256" key="2">
    <source>
        <dbReference type="ARBA" id="ARBA00008282"/>
    </source>
</evidence>
<evidence type="ECO:0000313" key="13">
    <source>
        <dbReference type="EMBL" id="ANB18385.1"/>
    </source>
</evidence>
<evidence type="ECO:0000256" key="12">
    <source>
        <dbReference type="SAM" id="SignalP"/>
    </source>
</evidence>
<evidence type="ECO:0000256" key="6">
    <source>
        <dbReference type="ARBA" id="ARBA00022679"/>
    </source>
</evidence>
<feature type="signal peptide" evidence="12">
    <location>
        <begin position="1"/>
        <end position="22"/>
    </location>
</feature>
<dbReference type="EMBL" id="CP015249">
    <property type="protein sequence ID" value="ANB18385.1"/>
    <property type="molecule type" value="Genomic_DNA"/>
</dbReference>
<keyword evidence="7" id="KW-0479">Metal-binding</keyword>
<evidence type="ECO:0000256" key="9">
    <source>
        <dbReference type="ARBA" id="ARBA00022842"/>
    </source>
</evidence>
<comment type="catalytic activity">
    <reaction evidence="11">
        <text>L-threonyl-[protein] + FAD = FMN-L-threonyl-[protein] + AMP + H(+)</text>
        <dbReference type="Rhea" id="RHEA:36847"/>
        <dbReference type="Rhea" id="RHEA-COMP:11060"/>
        <dbReference type="Rhea" id="RHEA-COMP:11061"/>
        <dbReference type="ChEBI" id="CHEBI:15378"/>
        <dbReference type="ChEBI" id="CHEBI:30013"/>
        <dbReference type="ChEBI" id="CHEBI:57692"/>
        <dbReference type="ChEBI" id="CHEBI:74257"/>
        <dbReference type="ChEBI" id="CHEBI:456215"/>
        <dbReference type="EC" id="2.7.1.180"/>
    </reaction>
</comment>
<dbReference type="GO" id="GO:0046872">
    <property type="term" value="F:metal ion binding"/>
    <property type="evidence" value="ECO:0007669"/>
    <property type="project" value="UniProtKB-KW"/>
</dbReference>
<evidence type="ECO:0000256" key="8">
    <source>
        <dbReference type="ARBA" id="ARBA00022827"/>
    </source>
</evidence>
<evidence type="ECO:0000256" key="11">
    <source>
        <dbReference type="ARBA" id="ARBA00048540"/>
    </source>
</evidence>
<dbReference type="Proteomes" id="UP000076830">
    <property type="component" value="Chromosome"/>
</dbReference>
<keyword evidence="12" id="KW-0732">Signal</keyword>
<dbReference type="Pfam" id="PF02424">
    <property type="entry name" value="ApbE"/>
    <property type="match status" value="1"/>
</dbReference>
<evidence type="ECO:0000256" key="5">
    <source>
        <dbReference type="ARBA" id="ARBA00022630"/>
    </source>
</evidence>
<comment type="cofactor">
    <cofactor evidence="1">
        <name>Mg(2+)</name>
        <dbReference type="ChEBI" id="CHEBI:18420"/>
    </cofactor>
</comment>
<reference evidence="13 14" key="1">
    <citation type="submission" date="2016-04" db="EMBL/GenBank/DDBJ databases">
        <title>Complete genome sequence of Dokdonella koreensis DS-123T.</title>
        <authorList>
            <person name="Kim J.F."/>
            <person name="Lee H."/>
            <person name="Kwak M.-J."/>
        </authorList>
    </citation>
    <scope>NUCLEOTIDE SEQUENCE [LARGE SCALE GENOMIC DNA]</scope>
    <source>
        <strain evidence="13 14">DS-123</strain>
    </source>
</reference>
<proteinExistence type="inferred from homology"/>
<dbReference type="Gene3D" id="2.60.40.4070">
    <property type="match status" value="1"/>
</dbReference>
<name>A0A160DV43_9GAMM</name>
<keyword evidence="9" id="KW-0460">Magnesium</keyword>
<evidence type="ECO:0000256" key="3">
    <source>
        <dbReference type="ARBA" id="ARBA00011955"/>
    </source>
</evidence>
<dbReference type="Gene3D" id="3.10.520.10">
    <property type="entry name" value="ApbE-like domains"/>
    <property type="match status" value="1"/>
</dbReference>
<evidence type="ECO:0000256" key="4">
    <source>
        <dbReference type="ARBA" id="ARBA00016337"/>
    </source>
</evidence>
<keyword evidence="6" id="KW-0808">Transferase</keyword>
<dbReference type="RefSeq" id="WP_067647743.1">
    <property type="nucleotide sequence ID" value="NZ_CP015249.1"/>
</dbReference>
<dbReference type="AlphaFoldDB" id="A0A160DV43"/>
<keyword evidence="8" id="KW-0274">FAD</keyword>
<accession>A0A160DV43</accession>
<dbReference type="STRING" id="1300342.I596_2377"/>
<organism evidence="13 14">
    <name type="scientific">Dokdonella koreensis DS-123</name>
    <dbReference type="NCBI Taxonomy" id="1300342"/>
    <lineage>
        <taxon>Bacteria</taxon>
        <taxon>Pseudomonadati</taxon>
        <taxon>Pseudomonadota</taxon>
        <taxon>Gammaproteobacteria</taxon>
        <taxon>Lysobacterales</taxon>
        <taxon>Rhodanobacteraceae</taxon>
        <taxon>Dokdonella</taxon>
    </lineage>
</organism>
<keyword evidence="5" id="KW-0285">Flavoprotein</keyword>
<sequence length="488" mass="52291">MNHALRGVLAGLALILAVPSSAEPALRQRENVLGTSFEMAVAGVPDDEVDRALAAALAEVARLDAVLSVWKDDSELARYNASTGAQAPSPDLRTVLRACERWREKTGHAFSCRLGSLLARWRKADGGETLPDRAELRTLARAIDRAAVDLAGDGPVPRPEGLQWETDALAKGWILDRALERARAAVPAATGIRIDIGGDAVYWGEPAAGTAWRVAVADPRQPRDNGGHIATLTLRSRAIAASGHGSRGAQIGRRHYSHVLDPKDGWPVAYAPSAIVVADDAATADALATALTVMPIRAGLDLVEGLPGVAALVVTETGTPFVSSGWAALLDGDSRSDPAWPAGFAFAVDYEIPQQAAAEYRRPYLAIWIAARDGTPVRQLLVLGDSARWLRELPTWWRRYGRRDESAIHGIARETRRPGRYSVGWDGRDDRGRAAAAGDYVLVVEAAREHGGHELVELPFTLSARPIALERSGAAEVGRIQLRLGAAR</sequence>
<dbReference type="InterPro" id="IPR014469">
    <property type="entry name" value="DUF2271"/>
</dbReference>
<dbReference type="PANTHER" id="PTHR30040:SF2">
    <property type="entry name" value="FAD:PROTEIN FMN TRANSFERASE"/>
    <property type="match status" value="1"/>
</dbReference>
<feature type="chain" id="PRO_5039953849" description="FAD:protein FMN transferase" evidence="12">
    <location>
        <begin position="23"/>
        <end position="488"/>
    </location>
</feature>
<dbReference type="KEGG" id="dko:I596_2377"/>
<gene>
    <name evidence="13" type="ORF">I596_2377</name>
</gene>
<evidence type="ECO:0000313" key="14">
    <source>
        <dbReference type="Proteomes" id="UP000076830"/>
    </source>
</evidence>
<dbReference type="PANTHER" id="PTHR30040">
    <property type="entry name" value="THIAMINE BIOSYNTHESIS LIPOPROTEIN APBE"/>
    <property type="match status" value="1"/>
</dbReference>
<dbReference type="GO" id="GO:0016740">
    <property type="term" value="F:transferase activity"/>
    <property type="evidence" value="ECO:0007669"/>
    <property type="project" value="UniProtKB-KW"/>
</dbReference>
<evidence type="ECO:0000256" key="10">
    <source>
        <dbReference type="ARBA" id="ARBA00031306"/>
    </source>
</evidence>
<comment type="similarity">
    <text evidence="2">Belongs to the ApbE family.</text>
</comment>
<dbReference type="OrthoDB" id="195316at2"/>
<dbReference type="EC" id="2.7.1.180" evidence="3"/>
<evidence type="ECO:0000256" key="7">
    <source>
        <dbReference type="ARBA" id="ARBA00022723"/>
    </source>
</evidence>
<dbReference type="InterPro" id="IPR003374">
    <property type="entry name" value="ApbE-like_sf"/>
</dbReference>